<keyword evidence="2" id="KW-0378">Hydrolase</keyword>
<dbReference type="GO" id="GO:0004519">
    <property type="term" value="F:endonuclease activity"/>
    <property type="evidence" value="ECO:0007669"/>
    <property type="project" value="UniProtKB-KW"/>
</dbReference>
<evidence type="ECO:0000259" key="1">
    <source>
        <dbReference type="Pfam" id="PF13391"/>
    </source>
</evidence>
<dbReference type="Pfam" id="PF13391">
    <property type="entry name" value="HNH_2"/>
    <property type="match status" value="1"/>
</dbReference>
<gene>
    <name evidence="2" type="ORF">IC608_11270</name>
</gene>
<dbReference type="AlphaFoldDB" id="A0A927FWA7"/>
<dbReference type="InterPro" id="IPR003615">
    <property type="entry name" value="HNH_nuc"/>
</dbReference>
<keyword evidence="3" id="KW-1185">Reference proteome</keyword>
<organism evidence="2 3">
    <name type="scientific">Devosia oryzisoli</name>
    <dbReference type="NCBI Taxonomy" id="2774138"/>
    <lineage>
        <taxon>Bacteria</taxon>
        <taxon>Pseudomonadati</taxon>
        <taxon>Pseudomonadota</taxon>
        <taxon>Alphaproteobacteria</taxon>
        <taxon>Hyphomicrobiales</taxon>
        <taxon>Devosiaceae</taxon>
        <taxon>Devosia</taxon>
    </lineage>
</organism>
<reference evidence="2" key="1">
    <citation type="submission" date="2020-09" db="EMBL/GenBank/DDBJ databases">
        <title>Genome seq and assembly of Devosia sp.</title>
        <authorList>
            <person name="Chhetri G."/>
        </authorList>
    </citation>
    <scope>NUCLEOTIDE SEQUENCE</scope>
    <source>
        <strain evidence="2">PTR5</strain>
    </source>
</reference>
<name>A0A927FWA7_9HYPH</name>
<evidence type="ECO:0000313" key="3">
    <source>
        <dbReference type="Proteomes" id="UP000654108"/>
    </source>
</evidence>
<comment type="caution">
    <text evidence="2">The sequence shown here is derived from an EMBL/GenBank/DDBJ whole genome shotgun (WGS) entry which is preliminary data.</text>
</comment>
<evidence type="ECO:0000313" key="2">
    <source>
        <dbReference type="EMBL" id="MBD8066053.1"/>
    </source>
</evidence>
<sequence>MLRSERNLVEHIANQRGYDLAQQSEAGELLLRSSLVPGEVRVSSAGNERFRLCFNLPAVDKEIRREFTEHLMENELVTRETGLYTILGRAFELSAALPSEPLRRFHQAIGNLPSTERHLLTLQRVGQDIFRGALEQYWGNRCAITNVGDRELLRASHIKPWAQCASDEERLDVFNGILLAAHLDAAFDKHLMTISSDGLVQFSPRLSQEALGVLNPGGGPLVVAVAPSHQRYLAEHRETFLRAMV</sequence>
<keyword evidence="2" id="KW-0255">Endonuclease</keyword>
<proteinExistence type="predicted"/>
<keyword evidence="2" id="KW-0540">Nuclease</keyword>
<protein>
    <submittedName>
        <fullName evidence="2">HNH endonuclease</fullName>
    </submittedName>
</protein>
<feature type="domain" description="HNH nuclease" evidence="1">
    <location>
        <begin position="142"/>
        <end position="194"/>
    </location>
</feature>
<dbReference type="Proteomes" id="UP000654108">
    <property type="component" value="Unassembled WGS sequence"/>
</dbReference>
<dbReference type="EMBL" id="JACYFU010000002">
    <property type="protein sequence ID" value="MBD8066053.1"/>
    <property type="molecule type" value="Genomic_DNA"/>
</dbReference>
<accession>A0A927FWA7</accession>
<dbReference type="RefSeq" id="WP_191775347.1">
    <property type="nucleotide sequence ID" value="NZ_JACYFU010000002.1"/>
</dbReference>